<protein>
    <submittedName>
        <fullName evidence="2">PorP/SprF family type IX secretion system membrane protein</fullName>
    </submittedName>
</protein>
<dbReference type="Pfam" id="PF11751">
    <property type="entry name" value="PorP_SprF"/>
    <property type="match status" value="1"/>
</dbReference>
<reference evidence="2" key="1">
    <citation type="submission" date="2023-03" db="EMBL/GenBank/DDBJ databases">
        <title>Andean soil-derived lignocellulolytic bacterial consortium as a source of novel taxa and putative plastic-active enzymes.</title>
        <authorList>
            <person name="Diaz-Garcia L."/>
            <person name="Chuvochina M."/>
            <person name="Feuerriegel G."/>
            <person name="Bunk B."/>
            <person name="Sproer C."/>
            <person name="Streit W.R."/>
            <person name="Rodriguez L.M."/>
            <person name="Overmann J."/>
            <person name="Jimenez D.J."/>
        </authorList>
    </citation>
    <scope>NUCLEOTIDE SEQUENCE</scope>
    <source>
        <strain evidence="2">MAG 7</strain>
    </source>
</reference>
<gene>
    <name evidence="2" type="ORF">P0Y53_09755</name>
</gene>
<evidence type="ECO:0000313" key="3">
    <source>
        <dbReference type="Proteomes" id="UP001220610"/>
    </source>
</evidence>
<dbReference type="EMBL" id="CP119311">
    <property type="protein sequence ID" value="WEK37786.1"/>
    <property type="molecule type" value="Genomic_DNA"/>
</dbReference>
<dbReference type="NCBIfam" id="TIGR03519">
    <property type="entry name" value="T9SS_PorP_fam"/>
    <property type="match status" value="1"/>
</dbReference>
<evidence type="ECO:0000313" key="2">
    <source>
        <dbReference type="EMBL" id="WEK37786.1"/>
    </source>
</evidence>
<dbReference type="AlphaFoldDB" id="A0AAJ5WV81"/>
<organism evidence="2 3">
    <name type="scientific">Candidatus Pseudobacter hemicellulosilyticus</name>
    <dbReference type="NCBI Taxonomy" id="3121375"/>
    <lineage>
        <taxon>Bacteria</taxon>
        <taxon>Pseudomonadati</taxon>
        <taxon>Bacteroidota</taxon>
        <taxon>Chitinophagia</taxon>
        <taxon>Chitinophagales</taxon>
        <taxon>Chitinophagaceae</taxon>
        <taxon>Pseudobacter</taxon>
    </lineage>
</organism>
<feature type="chain" id="PRO_5042522606" evidence="1">
    <location>
        <begin position="21"/>
        <end position="293"/>
    </location>
</feature>
<sequence>MKVLSLIIPLIALAVLRTSAQQYTPPTQYMNLPVFSNPAAATLSAEGAAMASGRWQWAGIEGAPTSFRAGAHLPIGKADLQGGLLLRQDKMAVEKQTDVTAFVALPVQVASETYLSLSIQAGFQEFRGDYSSLDAMDPAFAYNEKRSSALIGAGLMLYKPGRFMVGLSMPAMPVFDGNSLRTPAYYHLLAAGLLPLEGDFQLKPAMQLSYSKTVLFKADFSGSLIYAEQFGAGINGNNYGEFAGLLNFYQGRIGIGYSYQFATGHKVARAFTASSTHELSFRIAFGKEKPGFL</sequence>
<keyword evidence="1" id="KW-0732">Signal</keyword>
<proteinExistence type="predicted"/>
<dbReference type="InterPro" id="IPR019861">
    <property type="entry name" value="PorP/SprF_Bacteroidetes"/>
</dbReference>
<evidence type="ECO:0000256" key="1">
    <source>
        <dbReference type="SAM" id="SignalP"/>
    </source>
</evidence>
<name>A0AAJ5WV81_9BACT</name>
<accession>A0AAJ5WV81</accession>
<feature type="signal peptide" evidence="1">
    <location>
        <begin position="1"/>
        <end position="20"/>
    </location>
</feature>
<dbReference type="Proteomes" id="UP001220610">
    <property type="component" value="Chromosome"/>
</dbReference>